<protein>
    <submittedName>
        <fullName evidence="2">Agmatine deiminase family protein</fullName>
    </submittedName>
</protein>
<dbReference type="PANTHER" id="PTHR31377">
    <property type="entry name" value="AGMATINE DEIMINASE-RELATED"/>
    <property type="match status" value="1"/>
</dbReference>
<dbReference type="Gene3D" id="3.75.10.10">
    <property type="entry name" value="L-arginine/glycine Amidinotransferase, Chain A"/>
    <property type="match status" value="1"/>
</dbReference>
<dbReference type="Pfam" id="PF04371">
    <property type="entry name" value="PAD_porph"/>
    <property type="match status" value="1"/>
</dbReference>
<dbReference type="Proteomes" id="UP001200470">
    <property type="component" value="Unassembled WGS sequence"/>
</dbReference>
<dbReference type="SUPFAM" id="SSF55909">
    <property type="entry name" value="Pentein"/>
    <property type="match status" value="1"/>
</dbReference>
<name>A0ABS9CH02_9BACT</name>
<dbReference type="RefSeq" id="WP_301637877.1">
    <property type="nucleotide sequence ID" value="NZ_JADYTN010000008.1"/>
</dbReference>
<keyword evidence="3" id="KW-1185">Reference proteome</keyword>
<dbReference type="PANTHER" id="PTHR31377:SF0">
    <property type="entry name" value="AGMATINE DEIMINASE-RELATED"/>
    <property type="match status" value="1"/>
</dbReference>
<dbReference type="InterPro" id="IPR007466">
    <property type="entry name" value="Peptidyl-Arg-deiminase_porph"/>
</dbReference>
<evidence type="ECO:0000313" key="2">
    <source>
        <dbReference type="EMBL" id="MCF2563509.1"/>
    </source>
</evidence>
<proteinExistence type="predicted"/>
<reference evidence="2 3" key="1">
    <citation type="submission" date="2020-12" db="EMBL/GenBank/DDBJ databases">
        <title>Whole genome sequences of gut porcine anaerobes.</title>
        <authorList>
            <person name="Kubasova T."/>
            <person name="Jahodarova E."/>
            <person name="Rychlik I."/>
        </authorList>
    </citation>
    <scope>NUCLEOTIDE SEQUENCE [LARGE SCALE GENOMIC DNA]</scope>
    <source>
        <strain evidence="2 3">An925</strain>
    </source>
</reference>
<sequence>MEKFLLNPKMPNAFSPEVMHKVVLNGIDFDLPNHVWDAIDDAFGYYWNVEVGYGTSPDLNSAASSIHNALQEKHIIFPIGKIVDIVNVMFDWIQQIPGALLDDDLVVIPHSFEEAESHRQMTKNMGKLKGMDSSDIVFNDSMTDFVYISDKLEVFYPDTYKRLTSLFYDMGIEYGFVYGTKDIWLRDYMPIVISEDEDMYYTYAPDYLKEQKDYITDIKSDLVYWKHRKDYEHWDAMIKLDGGNVVPCQDCYILTDKIFKENGAEKGDEHFLRLLEQRLKAEVVIIPWHCDSSVDPNADVYGHADGLVRWTGGNHLLMSNHRDFDPKEAADIKRILEAKGWEVTEMLFDVLEPNKDFNWAYINYLEVGDKIIVPVFGIPEDNQALEYIKGANPYSNVVPFRMRTIASKGGALHCITWNIKKP</sequence>
<organism evidence="2 3">
    <name type="scientific">Xylanibacter brevis</name>
    <dbReference type="NCBI Taxonomy" id="83231"/>
    <lineage>
        <taxon>Bacteria</taxon>
        <taxon>Pseudomonadati</taxon>
        <taxon>Bacteroidota</taxon>
        <taxon>Bacteroidia</taxon>
        <taxon>Bacteroidales</taxon>
        <taxon>Prevotellaceae</taxon>
        <taxon>Xylanibacter</taxon>
    </lineage>
</organism>
<evidence type="ECO:0000256" key="1">
    <source>
        <dbReference type="ARBA" id="ARBA00022801"/>
    </source>
</evidence>
<comment type="caution">
    <text evidence="2">The sequence shown here is derived from an EMBL/GenBank/DDBJ whole genome shotgun (WGS) entry which is preliminary data.</text>
</comment>
<gene>
    <name evidence="2" type="ORF">I6E12_05215</name>
</gene>
<accession>A0ABS9CH02</accession>
<dbReference type="EMBL" id="JADYTN010000008">
    <property type="protein sequence ID" value="MCF2563509.1"/>
    <property type="molecule type" value="Genomic_DNA"/>
</dbReference>
<evidence type="ECO:0000313" key="3">
    <source>
        <dbReference type="Proteomes" id="UP001200470"/>
    </source>
</evidence>
<keyword evidence="1" id="KW-0378">Hydrolase</keyword>